<feature type="domain" description="NADPH-dependent FMN reductase-like" evidence="5">
    <location>
        <begin position="1"/>
        <end position="140"/>
    </location>
</feature>
<dbReference type="NCBIfam" id="TIGR03567">
    <property type="entry name" value="FMN_reduc_SsuE"/>
    <property type="match status" value="1"/>
</dbReference>
<keyword evidence="2" id="KW-0285">Flavoprotein</keyword>
<dbReference type="GO" id="GO:0052873">
    <property type="term" value="F:FMN reductase (NADPH) activity"/>
    <property type="evidence" value="ECO:0007669"/>
    <property type="project" value="UniProtKB-EC"/>
</dbReference>
<sequence>MSILLLSGSPSTPSRSGRLLHEIGRRLNALGKQTVSIHVRDLPPQALMHADFSDPELQAAQQLIKQADAVVVATPIYKAAYSGLLKTFLDILPQEGLAEKIVLPLAVGGGQSHMLALDYGLRPILQALGAQQVLNSIYATEAQVVWNEASGLQIASEIEGRVQQGVESLIDSLQCKAAKRANRQAEQEAEVRTLALFEA</sequence>
<keyword evidence="7" id="KW-1185">Reference proteome</keyword>
<dbReference type="Proteomes" id="UP000634011">
    <property type="component" value="Unassembled WGS sequence"/>
</dbReference>
<comment type="similarity">
    <text evidence="1">Belongs to the SsuE family.</text>
</comment>
<evidence type="ECO:0000256" key="1">
    <source>
        <dbReference type="ARBA" id="ARBA00005990"/>
    </source>
</evidence>
<organism evidence="6 7">
    <name type="scientific">Undibacterium jejuense</name>
    <dbReference type="NCBI Taxonomy" id="1344949"/>
    <lineage>
        <taxon>Bacteria</taxon>
        <taxon>Pseudomonadati</taxon>
        <taxon>Pseudomonadota</taxon>
        <taxon>Betaproteobacteria</taxon>
        <taxon>Burkholderiales</taxon>
        <taxon>Oxalobacteraceae</taxon>
        <taxon>Undibacterium</taxon>
    </lineage>
</organism>
<evidence type="ECO:0000256" key="3">
    <source>
        <dbReference type="ARBA" id="ARBA00022643"/>
    </source>
</evidence>
<dbReference type="PANTHER" id="PTHR43408:SF1">
    <property type="entry name" value="FMN REDUCTASE (NADPH)"/>
    <property type="match status" value="1"/>
</dbReference>
<comment type="caution">
    <text evidence="6">The sequence shown here is derived from an EMBL/GenBank/DDBJ whole genome shotgun (WGS) entry which is preliminary data.</text>
</comment>
<evidence type="ECO:0000313" key="6">
    <source>
        <dbReference type="EMBL" id="MBC3862850.1"/>
    </source>
</evidence>
<dbReference type="RefSeq" id="WP_186912794.1">
    <property type="nucleotide sequence ID" value="NZ_JACOFV010000010.1"/>
</dbReference>
<dbReference type="Gene3D" id="3.40.50.360">
    <property type="match status" value="1"/>
</dbReference>
<reference evidence="6" key="1">
    <citation type="submission" date="2020-08" db="EMBL/GenBank/DDBJ databases">
        <title>Novel species isolated from subtropical streams in China.</title>
        <authorList>
            <person name="Lu H."/>
        </authorList>
    </citation>
    <scope>NUCLEOTIDE SEQUENCE</scope>
    <source>
        <strain evidence="6">KACC 12607</strain>
    </source>
</reference>
<dbReference type="Pfam" id="PF03358">
    <property type="entry name" value="FMN_red"/>
    <property type="match status" value="1"/>
</dbReference>
<protein>
    <submittedName>
        <fullName evidence="6">NADPH-dependent FMN reductase</fullName>
        <ecNumber evidence="6">1.5.1.38</ecNumber>
    </submittedName>
</protein>
<dbReference type="AlphaFoldDB" id="A0A923HIL4"/>
<dbReference type="SUPFAM" id="SSF52218">
    <property type="entry name" value="Flavoproteins"/>
    <property type="match status" value="1"/>
</dbReference>
<accession>A0A923HIL4</accession>
<evidence type="ECO:0000256" key="2">
    <source>
        <dbReference type="ARBA" id="ARBA00022630"/>
    </source>
</evidence>
<dbReference type="InterPro" id="IPR051814">
    <property type="entry name" value="NAD(P)H-dep_FMN_reductase"/>
</dbReference>
<evidence type="ECO:0000256" key="4">
    <source>
        <dbReference type="ARBA" id="ARBA00023002"/>
    </source>
</evidence>
<keyword evidence="4 6" id="KW-0560">Oxidoreductase</keyword>
<dbReference type="EMBL" id="JACOFV010000010">
    <property type="protein sequence ID" value="MBC3862850.1"/>
    <property type="molecule type" value="Genomic_DNA"/>
</dbReference>
<dbReference type="GO" id="GO:0046306">
    <property type="term" value="P:alkanesulfonate catabolic process"/>
    <property type="evidence" value="ECO:0007669"/>
    <property type="project" value="InterPro"/>
</dbReference>
<dbReference type="InterPro" id="IPR005025">
    <property type="entry name" value="FMN_Rdtase-like_dom"/>
</dbReference>
<dbReference type="InterPro" id="IPR029039">
    <property type="entry name" value="Flavoprotein-like_sf"/>
</dbReference>
<dbReference type="PANTHER" id="PTHR43408">
    <property type="entry name" value="FMN REDUCTASE (NADPH)"/>
    <property type="match status" value="1"/>
</dbReference>
<proteinExistence type="inferred from homology"/>
<gene>
    <name evidence="6" type="primary">ssuE</name>
    <name evidence="6" type="ORF">H8K32_12110</name>
</gene>
<dbReference type="EC" id="1.5.1.38" evidence="6"/>
<evidence type="ECO:0000313" key="7">
    <source>
        <dbReference type="Proteomes" id="UP000634011"/>
    </source>
</evidence>
<keyword evidence="3" id="KW-0288">FMN</keyword>
<name>A0A923HIL4_9BURK</name>
<dbReference type="InterPro" id="IPR020048">
    <property type="entry name" value="NADPH-dep_FMN_reduc_SsuE"/>
</dbReference>
<evidence type="ECO:0000259" key="5">
    <source>
        <dbReference type="Pfam" id="PF03358"/>
    </source>
</evidence>